<feature type="compositionally biased region" description="Basic and acidic residues" evidence="5">
    <location>
        <begin position="68"/>
        <end position="79"/>
    </location>
</feature>
<dbReference type="GO" id="GO:0020037">
    <property type="term" value="F:heme binding"/>
    <property type="evidence" value="ECO:0007669"/>
    <property type="project" value="InterPro"/>
</dbReference>
<evidence type="ECO:0000313" key="7">
    <source>
        <dbReference type="EMBL" id="MCK9686275.1"/>
    </source>
</evidence>
<keyword evidence="1 4" id="KW-0349">Heme</keyword>
<keyword evidence="3 4" id="KW-0408">Iron</keyword>
<dbReference type="RefSeq" id="WP_275682303.1">
    <property type="nucleotide sequence ID" value="NZ_JAJLJH010000002.1"/>
</dbReference>
<dbReference type="InterPro" id="IPR036909">
    <property type="entry name" value="Cyt_c-like_dom_sf"/>
</dbReference>
<dbReference type="Pfam" id="PF13442">
    <property type="entry name" value="Cytochrome_CBB3"/>
    <property type="match status" value="1"/>
</dbReference>
<evidence type="ECO:0000256" key="4">
    <source>
        <dbReference type="PROSITE-ProRule" id="PRU00433"/>
    </source>
</evidence>
<feature type="domain" description="Cytochrome c" evidence="6">
    <location>
        <begin position="91"/>
        <end position="176"/>
    </location>
</feature>
<gene>
    <name evidence="7" type="ORF">LPC04_11210</name>
</gene>
<evidence type="ECO:0000256" key="2">
    <source>
        <dbReference type="ARBA" id="ARBA00022723"/>
    </source>
</evidence>
<dbReference type="SUPFAM" id="SSF46626">
    <property type="entry name" value="Cytochrome c"/>
    <property type="match status" value="1"/>
</dbReference>
<feature type="compositionally biased region" description="Low complexity" evidence="5">
    <location>
        <begin position="204"/>
        <end position="221"/>
    </location>
</feature>
<dbReference type="PROSITE" id="PS51007">
    <property type="entry name" value="CYTC"/>
    <property type="match status" value="1"/>
</dbReference>
<protein>
    <submittedName>
        <fullName evidence="7">Cytochrome c</fullName>
    </submittedName>
</protein>
<dbReference type="AlphaFoldDB" id="A0A9X1YJZ0"/>
<keyword evidence="2 4" id="KW-0479">Metal-binding</keyword>
<proteinExistence type="predicted"/>
<reference evidence="7" key="1">
    <citation type="submission" date="2021-11" db="EMBL/GenBank/DDBJ databases">
        <title>BS-T2-15 a new species belonging to the Comamonadaceae family isolated from the soil of a French oak forest.</title>
        <authorList>
            <person name="Mieszkin S."/>
            <person name="Alain K."/>
        </authorList>
    </citation>
    <scope>NUCLEOTIDE SEQUENCE</scope>
    <source>
        <strain evidence="7">BS-T2-15</strain>
    </source>
</reference>
<accession>A0A9X1YJZ0</accession>
<dbReference type="PROSITE" id="PS51257">
    <property type="entry name" value="PROKAR_LIPOPROTEIN"/>
    <property type="match status" value="1"/>
</dbReference>
<dbReference type="GO" id="GO:0046872">
    <property type="term" value="F:metal ion binding"/>
    <property type="evidence" value="ECO:0007669"/>
    <property type="project" value="UniProtKB-KW"/>
</dbReference>
<dbReference type="Proteomes" id="UP001139353">
    <property type="component" value="Unassembled WGS sequence"/>
</dbReference>
<keyword evidence="8" id="KW-1185">Reference proteome</keyword>
<evidence type="ECO:0000256" key="1">
    <source>
        <dbReference type="ARBA" id="ARBA00022617"/>
    </source>
</evidence>
<sequence length="221" mass="23526">MTRWLLLVAAACALAGCERTMKNMYVQPKLGPDAGSPLWADGKGSRPPPPGSVAIASGDLAKTSSGRHGRDEIEAREAADAASAPPRIDLALLRRGQARYDVDCAPCHSIVGDGDGMVVRRGFPRPPTFHQARLRDVPDRHLFDVITQGYGVMVPYADRVTPQDRWAIVAYIRALQLSQDAHVADLPVDLQAGLRALPAPPRAPASRASAPALGASDPETS</sequence>
<evidence type="ECO:0000259" key="6">
    <source>
        <dbReference type="PROSITE" id="PS51007"/>
    </source>
</evidence>
<evidence type="ECO:0000256" key="3">
    <source>
        <dbReference type="ARBA" id="ARBA00023004"/>
    </source>
</evidence>
<dbReference type="GO" id="GO:0009055">
    <property type="term" value="F:electron transfer activity"/>
    <property type="evidence" value="ECO:0007669"/>
    <property type="project" value="InterPro"/>
</dbReference>
<name>A0A9X1YJZ0_9BURK</name>
<evidence type="ECO:0000313" key="8">
    <source>
        <dbReference type="Proteomes" id="UP001139353"/>
    </source>
</evidence>
<organism evidence="7 8">
    <name type="scientific">Scleromatobacter humisilvae</name>
    <dbReference type="NCBI Taxonomy" id="2897159"/>
    <lineage>
        <taxon>Bacteria</taxon>
        <taxon>Pseudomonadati</taxon>
        <taxon>Pseudomonadota</taxon>
        <taxon>Betaproteobacteria</taxon>
        <taxon>Burkholderiales</taxon>
        <taxon>Sphaerotilaceae</taxon>
        <taxon>Scleromatobacter</taxon>
    </lineage>
</organism>
<dbReference type="EMBL" id="JAJLJH010000002">
    <property type="protein sequence ID" value="MCK9686275.1"/>
    <property type="molecule type" value="Genomic_DNA"/>
</dbReference>
<feature type="region of interest" description="Disordered" evidence="5">
    <location>
        <begin position="61"/>
        <end position="81"/>
    </location>
</feature>
<dbReference type="InterPro" id="IPR009056">
    <property type="entry name" value="Cyt_c-like_dom"/>
</dbReference>
<dbReference type="PANTHER" id="PTHR40394">
    <property type="entry name" value="LIPOPROTEIN-RELATED"/>
    <property type="match status" value="1"/>
</dbReference>
<evidence type="ECO:0000256" key="5">
    <source>
        <dbReference type="SAM" id="MobiDB-lite"/>
    </source>
</evidence>
<dbReference type="Gene3D" id="1.10.760.10">
    <property type="entry name" value="Cytochrome c-like domain"/>
    <property type="match status" value="1"/>
</dbReference>
<comment type="caution">
    <text evidence="7">The sequence shown here is derived from an EMBL/GenBank/DDBJ whole genome shotgun (WGS) entry which is preliminary data.</text>
</comment>
<feature type="region of interest" description="Disordered" evidence="5">
    <location>
        <begin position="199"/>
        <end position="221"/>
    </location>
</feature>
<dbReference type="PANTHER" id="PTHR40394:SF2">
    <property type="entry name" value="QUINOL:CYTOCHROME C OXIDOREDUCTASE MEMBRANE PROTEIN"/>
    <property type="match status" value="1"/>
</dbReference>